<evidence type="ECO:0008006" key="3">
    <source>
        <dbReference type="Google" id="ProtNLM"/>
    </source>
</evidence>
<name>A0A4P6P450_9GAMM</name>
<reference evidence="1 2" key="1">
    <citation type="submission" date="2018-12" db="EMBL/GenBank/DDBJ databases">
        <title>Complete genome of Litorilituus sediminis.</title>
        <authorList>
            <person name="Liu A."/>
            <person name="Rong J."/>
        </authorList>
    </citation>
    <scope>NUCLEOTIDE SEQUENCE [LARGE SCALE GENOMIC DNA]</scope>
    <source>
        <strain evidence="1 2">JCM 17549</strain>
    </source>
</reference>
<accession>A0A4P6P450</accession>
<dbReference type="AlphaFoldDB" id="A0A4P6P450"/>
<protein>
    <recommendedName>
        <fullName evidence="3">Lipoprotein</fullName>
    </recommendedName>
</protein>
<dbReference type="Proteomes" id="UP000290244">
    <property type="component" value="Chromosome"/>
</dbReference>
<evidence type="ECO:0000313" key="1">
    <source>
        <dbReference type="EMBL" id="QBG36251.1"/>
    </source>
</evidence>
<gene>
    <name evidence="1" type="ORF">EMK97_11260</name>
</gene>
<dbReference type="OrthoDB" id="9837765at2"/>
<dbReference type="KEGG" id="lsd:EMK97_11260"/>
<evidence type="ECO:0000313" key="2">
    <source>
        <dbReference type="Proteomes" id="UP000290244"/>
    </source>
</evidence>
<organism evidence="1 2">
    <name type="scientific">Litorilituus sediminis</name>
    <dbReference type="NCBI Taxonomy" id="718192"/>
    <lineage>
        <taxon>Bacteria</taxon>
        <taxon>Pseudomonadati</taxon>
        <taxon>Pseudomonadota</taxon>
        <taxon>Gammaproteobacteria</taxon>
        <taxon>Alteromonadales</taxon>
        <taxon>Colwelliaceae</taxon>
        <taxon>Litorilituus</taxon>
    </lineage>
</organism>
<dbReference type="RefSeq" id="WP_130602226.1">
    <property type="nucleotide sequence ID" value="NZ_CP034759.1"/>
</dbReference>
<proteinExistence type="predicted"/>
<sequence length="256" mass="28371">MNKTLITTLALTTLLTGCGESAKQTLVKQYFTAMQNKDVNTLKAILKNPKNAEMFAPDSGFSMTLNTFEVLEDVPEGVNVKYSRFCYADLIVPTIVVDTHDGYKVDLMATMKGEFKAMKNSKPLKQYCYDFQAQPLTGILAGKPWSFVQSHTREINWGNKISQSTSLYAEQCDAEQYGSCSEPSLIISNLDLSGTGGNLNGKENITIHTPPSNNEVVSQGSYRISQLENNQIKLELTFKHDNGDTLNGYITLDKPN</sequence>
<dbReference type="EMBL" id="CP034759">
    <property type="protein sequence ID" value="QBG36251.1"/>
    <property type="molecule type" value="Genomic_DNA"/>
</dbReference>
<keyword evidence="2" id="KW-1185">Reference proteome</keyword>
<dbReference type="PROSITE" id="PS51257">
    <property type="entry name" value="PROKAR_LIPOPROTEIN"/>
    <property type="match status" value="1"/>
</dbReference>